<dbReference type="NCBIfam" id="NF041390">
    <property type="entry name" value="TadE_Rv3655c"/>
    <property type="match status" value="1"/>
</dbReference>
<name>A0A7K3TF87_9BIFI</name>
<keyword evidence="4" id="KW-1185">Reference proteome</keyword>
<comment type="caution">
    <text evidence="3">The sequence shown here is derived from an EMBL/GenBank/DDBJ whole genome shotgun (WGS) entry which is preliminary data.</text>
</comment>
<feature type="domain" description="TadE-like" evidence="2">
    <location>
        <begin position="9"/>
        <end position="51"/>
    </location>
</feature>
<dbReference type="Pfam" id="PF07811">
    <property type="entry name" value="TadE"/>
    <property type="match status" value="1"/>
</dbReference>
<feature type="transmembrane region" description="Helical" evidence="1">
    <location>
        <begin position="12"/>
        <end position="32"/>
    </location>
</feature>
<proteinExistence type="predicted"/>
<dbReference type="AlphaFoldDB" id="A0A7K3TF87"/>
<keyword evidence="1" id="KW-0472">Membrane</keyword>
<gene>
    <name evidence="3" type="ORF">GFD22_01950</name>
</gene>
<organism evidence="3 4">
    <name type="scientific">Bifidobacterium avesanii</name>
    <dbReference type="NCBI Taxonomy" id="1798157"/>
    <lineage>
        <taxon>Bacteria</taxon>
        <taxon>Bacillati</taxon>
        <taxon>Actinomycetota</taxon>
        <taxon>Actinomycetes</taxon>
        <taxon>Bifidobacteriales</taxon>
        <taxon>Bifidobacteriaceae</taxon>
        <taxon>Bifidobacterium</taxon>
    </lineage>
</organism>
<protein>
    <submittedName>
        <fullName evidence="3">Pilus assembly protein</fullName>
    </submittedName>
</protein>
<keyword evidence="1" id="KW-0812">Transmembrane</keyword>
<evidence type="ECO:0000313" key="4">
    <source>
        <dbReference type="Proteomes" id="UP000469763"/>
    </source>
</evidence>
<dbReference type="InterPro" id="IPR049790">
    <property type="entry name" value="Rv3655c/TadE"/>
</dbReference>
<dbReference type="InterPro" id="IPR012495">
    <property type="entry name" value="TadE-like_dom"/>
</dbReference>
<reference evidence="3 4" key="1">
    <citation type="submission" date="2019-10" db="EMBL/GenBank/DDBJ databases">
        <title>Bifidobacterium from non-human primates.</title>
        <authorList>
            <person name="Modesto M."/>
        </authorList>
    </citation>
    <scope>NUCLEOTIDE SEQUENCE [LARGE SCALE GENOMIC DNA]</scope>
    <source>
        <strain evidence="3 4">TREC</strain>
    </source>
</reference>
<keyword evidence="1" id="KW-1133">Transmembrane helix</keyword>
<evidence type="ECO:0000256" key="1">
    <source>
        <dbReference type="SAM" id="Phobius"/>
    </source>
</evidence>
<sequence>MIRNRCDRGSATAEFAVVLPAVMAMVMLLLGLTRAITVSLDCQEAARAIARSTVAAQSVEDYGSVAHAIAGESDVTVHELPDRWEVRVACPLMPGPLGVLPLRVEGEAIGFKQGV</sequence>
<dbReference type="RefSeq" id="WP_152349831.1">
    <property type="nucleotide sequence ID" value="NZ_WBSN01000003.1"/>
</dbReference>
<accession>A0A7K3TF87</accession>
<evidence type="ECO:0000313" key="3">
    <source>
        <dbReference type="EMBL" id="NEG77765.1"/>
    </source>
</evidence>
<dbReference type="Proteomes" id="UP000469763">
    <property type="component" value="Unassembled WGS sequence"/>
</dbReference>
<dbReference type="EMBL" id="WHZY01000002">
    <property type="protein sequence ID" value="NEG77765.1"/>
    <property type="molecule type" value="Genomic_DNA"/>
</dbReference>
<evidence type="ECO:0000259" key="2">
    <source>
        <dbReference type="Pfam" id="PF07811"/>
    </source>
</evidence>